<dbReference type="EMBL" id="FLAC01000004">
    <property type="protein sequence ID" value="SAP76438.1"/>
    <property type="molecule type" value="Genomic_DNA"/>
</dbReference>
<dbReference type="RefSeq" id="WP_064384521.1">
    <property type="nucleotide sequence ID" value="NZ_FLAC01000004.1"/>
</dbReference>
<dbReference type="Gene3D" id="3.40.50.10140">
    <property type="entry name" value="Toll/interleukin-1 receptor homology (TIR) domain"/>
    <property type="match status" value="1"/>
</dbReference>
<feature type="domain" description="TIR" evidence="1">
    <location>
        <begin position="1"/>
        <end position="127"/>
    </location>
</feature>
<dbReference type="InterPro" id="IPR000157">
    <property type="entry name" value="TIR_dom"/>
</dbReference>
<dbReference type="SUPFAM" id="SSF52200">
    <property type="entry name" value="Toll/Interleukin receptor TIR domain"/>
    <property type="match status" value="1"/>
</dbReference>
<gene>
    <name evidence="2" type="ORF">SAMEA2273876_01633</name>
</gene>
<sequence>MIFMSHNYKDKDFVEHISNKIADIYGRENVFYDSWSIQPGEGIIDKMNLGLQGAKFFFFFVTANSLASKMVSLEWQNALMRTTTSGVKFIPIKCDESPMPALLNQNVYLDLYSSGIDVIITQMKDIIDGSSTFKPKDKDFSNLSFDYKFEGKKLKIRITADYFSEVIADFVFALNDKYTESEIQWNVIDESSFISGAAPNSQLEDGRKCFIVRIALQHGIKPKIPVDVEFSLNSDERPELFAVMTKHSSSAYKSIPYKKKDDFSGFEFKF</sequence>
<reference evidence="2 3" key="1">
    <citation type="submission" date="2016-05" db="EMBL/GenBank/DDBJ databases">
        <authorList>
            <consortium name="Pathogen Informatics"/>
        </authorList>
    </citation>
    <scope>NUCLEOTIDE SEQUENCE [LARGE SCALE GENOMIC DNA]</scope>
    <source>
        <strain evidence="2 3">2880STDY5682802</strain>
    </source>
</reference>
<dbReference type="InterPro" id="IPR035897">
    <property type="entry name" value="Toll_tir_struct_dom_sf"/>
</dbReference>
<accession>A0A8G1ZYW6</accession>
<organism evidence="2 3">
    <name type="scientific">Raoultella planticola</name>
    <name type="common">Klebsiella planticola</name>
    <dbReference type="NCBI Taxonomy" id="575"/>
    <lineage>
        <taxon>Bacteria</taxon>
        <taxon>Pseudomonadati</taxon>
        <taxon>Pseudomonadota</taxon>
        <taxon>Gammaproteobacteria</taxon>
        <taxon>Enterobacterales</taxon>
        <taxon>Enterobacteriaceae</taxon>
        <taxon>Klebsiella/Raoultella group</taxon>
        <taxon>Raoultella</taxon>
    </lineage>
</organism>
<protein>
    <recommendedName>
        <fullName evidence="1">TIR domain-containing protein</fullName>
    </recommendedName>
</protein>
<dbReference type="GO" id="GO:0007165">
    <property type="term" value="P:signal transduction"/>
    <property type="evidence" value="ECO:0007669"/>
    <property type="project" value="InterPro"/>
</dbReference>
<evidence type="ECO:0000313" key="2">
    <source>
        <dbReference type="EMBL" id="SAP76438.1"/>
    </source>
</evidence>
<comment type="caution">
    <text evidence="2">The sequence shown here is derived from an EMBL/GenBank/DDBJ whole genome shotgun (WGS) entry which is preliminary data.</text>
</comment>
<dbReference type="AlphaFoldDB" id="A0A8G1ZYW6"/>
<dbReference type="Pfam" id="PF13676">
    <property type="entry name" value="TIR_2"/>
    <property type="match status" value="1"/>
</dbReference>
<proteinExistence type="predicted"/>
<dbReference type="Proteomes" id="UP000078124">
    <property type="component" value="Unassembled WGS sequence"/>
</dbReference>
<dbReference type="PROSITE" id="PS50104">
    <property type="entry name" value="TIR"/>
    <property type="match status" value="1"/>
</dbReference>
<name>A0A8G1ZYW6_RAOPL</name>
<evidence type="ECO:0000313" key="3">
    <source>
        <dbReference type="Proteomes" id="UP000078124"/>
    </source>
</evidence>
<evidence type="ECO:0000259" key="1">
    <source>
        <dbReference type="PROSITE" id="PS50104"/>
    </source>
</evidence>